<feature type="domain" description="NusG-like N-terminal" evidence="4">
    <location>
        <begin position="5"/>
        <end position="104"/>
    </location>
</feature>
<sequence length="171" mass="19508">MQSSHPSWFAVFTKPRQERIALENLERQGFDCFLPMAINPYQRRTTRDKRIEPLFPRYLFLNAVPDQQSLGPVRSTRGVNNLVRFGMNIAEVPETVIEFIQKRLDPKDGLVRLEPVPVAPGDKVQVFDGPLAGARGLFQECCGERRALLLLDLMGRQTTVEIDRMLLQKTG</sequence>
<dbReference type="GO" id="GO:0006354">
    <property type="term" value="P:DNA-templated transcription elongation"/>
    <property type="evidence" value="ECO:0007669"/>
    <property type="project" value="InterPro"/>
</dbReference>
<keyword evidence="2" id="KW-0805">Transcription regulation</keyword>
<evidence type="ECO:0000256" key="3">
    <source>
        <dbReference type="ARBA" id="ARBA00023163"/>
    </source>
</evidence>
<comment type="caution">
    <text evidence="5">The sequence shown here is derived from an EMBL/GenBank/DDBJ whole genome shotgun (WGS) entry which is preliminary data.</text>
</comment>
<protein>
    <submittedName>
        <fullName evidence="5">Transcription termination/antitermination NusG family protein</fullName>
    </submittedName>
</protein>
<dbReference type="SUPFAM" id="SSF50104">
    <property type="entry name" value="Translation proteins SH3-like domain"/>
    <property type="match status" value="1"/>
</dbReference>
<organism evidence="5 6">
    <name type="scientific">Elongatibacter sediminis</name>
    <dbReference type="NCBI Taxonomy" id="3119006"/>
    <lineage>
        <taxon>Bacteria</taxon>
        <taxon>Pseudomonadati</taxon>
        <taxon>Pseudomonadota</taxon>
        <taxon>Gammaproteobacteria</taxon>
        <taxon>Chromatiales</taxon>
        <taxon>Wenzhouxiangellaceae</taxon>
        <taxon>Elongatibacter</taxon>
    </lineage>
</organism>
<keyword evidence="6" id="KW-1185">Reference proteome</keyword>
<gene>
    <name evidence="5" type="ORF">V3330_04670</name>
</gene>
<dbReference type="GO" id="GO:0005829">
    <property type="term" value="C:cytosol"/>
    <property type="evidence" value="ECO:0007669"/>
    <property type="project" value="TreeGrafter"/>
</dbReference>
<proteinExistence type="predicted"/>
<dbReference type="PANTHER" id="PTHR30265">
    <property type="entry name" value="RHO-INTERACTING TRANSCRIPTION TERMINATION FACTOR NUSG"/>
    <property type="match status" value="1"/>
</dbReference>
<evidence type="ECO:0000313" key="5">
    <source>
        <dbReference type="EMBL" id="MEJ8566908.1"/>
    </source>
</evidence>
<dbReference type="Proteomes" id="UP001359886">
    <property type="component" value="Unassembled WGS sequence"/>
</dbReference>
<evidence type="ECO:0000259" key="4">
    <source>
        <dbReference type="SMART" id="SM00738"/>
    </source>
</evidence>
<dbReference type="InterPro" id="IPR008991">
    <property type="entry name" value="Translation_prot_SH3-like_sf"/>
</dbReference>
<dbReference type="InterPro" id="IPR036735">
    <property type="entry name" value="NGN_dom_sf"/>
</dbReference>
<dbReference type="AlphaFoldDB" id="A0AAW9RDN6"/>
<dbReference type="InterPro" id="IPR043425">
    <property type="entry name" value="NusG-like"/>
</dbReference>
<dbReference type="SMART" id="SM00738">
    <property type="entry name" value="NGN"/>
    <property type="match status" value="1"/>
</dbReference>
<dbReference type="EMBL" id="JAZHOG010000002">
    <property type="protein sequence ID" value="MEJ8566908.1"/>
    <property type="molecule type" value="Genomic_DNA"/>
</dbReference>
<dbReference type="InterPro" id="IPR006645">
    <property type="entry name" value="NGN-like_dom"/>
</dbReference>
<reference evidence="5 6" key="1">
    <citation type="submission" date="2024-02" db="EMBL/GenBank/DDBJ databases">
        <title>A novel Wenzhouxiangellaceae bacterium, isolated from coastal sediments.</title>
        <authorList>
            <person name="Du Z.-J."/>
            <person name="Ye Y.-Q."/>
            <person name="Zhang X.-Y."/>
        </authorList>
    </citation>
    <scope>NUCLEOTIDE SEQUENCE [LARGE SCALE GENOMIC DNA]</scope>
    <source>
        <strain evidence="5 6">CH-27</strain>
    </source>
</reference>
<dbReference type="PANTHER" id="PTHR30265:SF7">
    <property type="entry name" value="TRANSCRIPTION ANTITERMINATION PROTEIN RFAH"/>
    <property type="match status" value="1"/>
</dbReference>
<accession>A0AAW9RDN6</accession>
<dbReference type="SUPFAM" id="SSF82679">
    <property type="entry name" value="N-utilization substance G protein NusG, N-terminal domain"/>
    <property type="match status" value="1"/>
</dbReference>
<keyword evidence="1" id="KW-0889">Transcription antitermination</keyword>
<dbReference type="CDD" id="cd06091">
    <property type="entry name" value="KOW_NusG"/>
    <property type="match status" value="1"/>
</dbReference>
<name>A0AAW9RDN6_9GAMM</name>
<evidence type="ECO:0000256" key="1">
    <source>
        <dbReference type="ARBA" id="ARBA00022814"/>
    </source>
</evidence>
<keyword evidence="3" id="KW-0804">Transcription</keyword>
<evidence type="ECO:0000256" key="2">
    <source>
        <dbReference type="ARBA" id="ARBA00023015"/>
    </source>
</evidence>
<dbReference type="Pfam" id="PF02357">
    <property type="entry name" value="NusG"/>
    <property type="match status" value="1"/>
</dbReference>
<dbReference type="CDD" id="cd09892">
    <property type="entry name" value="NGN_SP_RfaH"/>
    <property type="match status" value="1"/>
</dbReference>
<dbReference type="Gene3D" id="3.30.70.940">
    <property type="entry name" value="NusG, N-terminal domain"/>
    <property type="match status" value="1"/>
</dbReference>
<evidence type="ECO:0000313" key="6">
    <source>
        <dbReference type="Proteomes" id="UP001359886"/>
    </source>
</evidence>
<dbReference type="GO" id="GO:0031564">
    <property type="term" value="P:transcription antitermination"/>
    <property type="evidence" value="ECO:0007669"/>
    <property type="project" value="UniProtKB-KW"/>
</dbReference>